<accession>A0A0Q1A8W1</accession>
<feature type="region of interest" description="Disordered" evidence="1">
    <location>
        <begin position="1"/>
        <end position="48"/>
    </location>
</feature>
<feature type="transmembrane region" description="Helical" evidence="2">
    <location>
        <begin position="56"/>
        <end position="76"/>
    </location>
</feature>
<dbReference type="STRING" id="1544416.Cocul_02184"/>
<name>A0A0Q1A8W1_9CORY</name>
<dbReference type="Proteomes" id="UP000050517">
    <property type="component" value="Unassembled WGS sequence"/>
</dbReference>
<dbReference type="PATRIC" id="fig|1544416.3.peg.2179"/>
<evidence type="ECO:0000313" key="4">
    <source>
        <dbReference type="EMBL" id="KQB83211.1"/>
    </source>
</evidence>
<protein>
    <recommendedName>
        <fullName evidence="3">LytR/CpsA/Psr regulator C-terminal domain-containing protein</fullName>
    </recommendedName>
</protein>
<dbReference type="Pfam" id="PF13399">
    <property type="entry name" value="LytR_C"/>
    <property type="match status" value="1"/>
</dbReference>
<organism evidence="4 5">
    <name type="scientific">Corynebacterium oculi</name>
    <dbReference type="NCBI Taxonomy" id="1544416"/>
    <lineage>
        <taxon>Bacteria</taxon>
        <taxon>Bacillati</taxon>
        <taxon>Actinomycetota</taxon>
        <taxon>Actinomycetes</taxon>
        <taxon>Mycobacteriales</taxon>
        <taxon>Corynebacteriaceae</taxon>
        <taxon>Corynebacterium</taxon>
    </lineage>
</organism>
<evidence type="ECO:0000313" key="5">
    <source>
        <dbReference type="Proteomes" id="UP000050517"/>
    </source>
</evidence>
<reference evidence="4 5" key="1">
    <citation type="submission" date="2015-10" db="EMBL/GenBank/DDBJ databases">
        <title>Corynebacteirum lowii and Corynebacterium oculi species nova, derived from human clinical disease and and emended description of Corynebacterium mastiditis.</title>
        <authorList>
            <person name="Bernard K."/>
            <person name="Pacheco A.L."/>
            <person name="Mcdougall C."/>
            <person name="Burtx T."/>
            <person name="Weibe D."/>
            <person name="Tyler S."/>
            <person name="Olson A.B."/>
            <person name="Cnockaert M."/>
            <person name="Eguchi H."/>
            <person name="Kuwahara T."/>
            <person name="Nakayama-Imaohji H."/>
            <person name="Boudewijins M."/>
            <person name="Van Hoecke F."/>
            <person name="Bernier A.-M."/>
            <person name="Vandamme P."/>
        </authorList>
    </citation>
    <scope>NUCLEOTIDE SEQUENCE [LARGE SCALE GENOMIC DNA]</scope>
    <source>
        <strain evidence="4 5">NML 130210</strain>
    </source>
</reference>
<sequence>MAIVSDVNKDRENYEPYEDDAAAGLAGASGTEADFYDGEEAPEEQGEGSGIPLRGLAMVLVAVAILLAIWGVWALVGGDDKNDDSGADATTEATEVTAPAQQPAGQSPTGQAQPGQATQQPAVTGAPQTPATPAPAEANGVVGDSQPSTPAPAPSTPAENAREGQNQAQGDGQSQAQSGRVNVLNNSTVQDLAANTSRQLEGQGNQIGEVGNLPEEQYKVDETTVFYQPSAPGSEERARRLADQLGGVARPYDPNLPATTAGQGDLTVVLAGAVAAPTR</sequence>
<evidence type="ECO:0000259" key="3">
    <source>
        <dbReference type="Pfam" id="PF13399"/>
    </source>
</evidence>
<feature type="compositionally biased region" description="Low complexity" evidence="1">
    <location>
        <begin position="22"/>
        <end position="33"/>
    </location>
</feature>
<feature type="compositionally biased region" description="Low complexity" evidence="1">
    <location>
        <begin position="87"/>
        <end position="100"/>
    </location>
</feature>
<feature type="domain" description="LytR/CpsA/Psr regulator C-terminal" evidence="3">
    <location>
        <begin position="180"/>
        <end position="270"/>
    </location>
</feature>
<feature type="compositionally biased region" description="Low complexity" evidence="1">
    <location>
        <begin position="108"/>
        <end position="138"/>
    </location>
</feature>
<dbReference type="EMBL" id="LKST01000004">
    <property type="protein sequence ID" value="KQB83211.1"/>
    <property type="molecule type" value="Genomic_DNA"/>
</dbReference>
<feature type="region of interest" description="Disordered" evidence="1">
    <location>
        <begin position="83"/>
        <end position="181"/>
    </location>
</feature>
<gene>
    <name evidence="4" type="ORF">Cocul_02184</name>
</gene>
<feature type="compositionally biased region" description="Low complexity" evidence="1">
    <location>
        <begin position="164"/>
        <end position="179"/>
    </location>
</feature>
<dbReference type="Gene3D" id="3.30.70.2390">
    <property type="match status" value="1"/>
</dbReference>
<evidence type="ECO:0000256" key="2">
    <source>
        <dbReference type="SAM" id="Phobius"/>
    </source>
</evidence>
<dbReference type="AlphaFoldDB" id="A0A0Q1A8W1"/>
<keyword evidence="2" id="KW-0812">Transmembrane</keyword>
<evidence type="ECO:0000256" key="1">
    <source>
        <dbReference type="SAM" id="MobiDB-lite"/>
    </source>
</evidence>
<proteinExistence type="predicted"/>
<comment type="caution">
    <text evidence="4">The sequence shown here is derived from an EMBL/GenBank/DDBJ whole genome shotgun (WGS) entry which is preliminary data.</text>
</comment>
<keyword evidence="2" id="KW-0472">Membrane</keyword>
<dbReference type="InterPro" id="IPR027381">
    <property type="entry name" value="LytR/CpsA/Psr_C"/>
</dbReference>
<keyword evidence="5" id="KW-1185">Reference proteome</keyword>
<feature type="compositionally biased region" description="Acidic residues" evidence="1">
    <location>
        <begin position="34"/>
        <end position="46"/>
    </location>
</feature>
<keyword evidence="2" id="KW-1133">Transmembrane helix</keyword>